<gene>
    <name evidence="1" type="ORF">P3G67_06785</name>
</gene>
<proteinExistence type="predicted"/>
<keyword evidence="2" id="KW-1185">Reference proteome</keyword>
<comment type="caution">
    <text evidence="1">The sequence shown here is derived from an EMBL/GenBank/DDBJ whole genome shotgun (WGS) entry which is preliminary data.</text>
</comment>
<protein>
    <recommendedName>
        <fullName evidence="3">HEPN domain-containing protein</fullName>
    </recommendedName>
</protein>
<name>A0ABT5ZH75_9ACTN</name>
<sequence length="41" mass="4427">MTNPVPRAFAMATAASRHMCLAAIKRCRLAHDPQPPGTHSL</sequence>
<accession>A0ABT5ZH75</accession>
<evidence type="ECO:0008006" key="3">
    <source>
        <dbReference type="Google" id="ProtNLM"/>
    </source>
</evidence>
<evidence type="ECO:0000313" key="2">
    <source>
        <dbReference type="Proteomes" id="UP001216579"/>
    </source>
</evidence>
<reference evidence="1 2" key="1">
    <citation type="submission" date="2023-03" db="EMBL/GenBank/DDBJ databases">
        <title>Draft genome sequence of Streptomyces sp. RB6PN23 isolated from peat swamp forest in Thailand.</title>
        <authorList>
            <person name="Klaysubun C."/>
            <person name="Duangmal K."/>
        </authorList>
    </citation>
    <scope>NUCLEOTIDE SEQUENCE [LARGE SCALE GENOMIC DNA]</scope>
    <source>
        <strain evidence="1 2">RB6PN23</strain>
    </source>
</reference>
<evidence type="ECO:0000313" key="1">
    <source>
        <dbReference type="EMBL" id="MDF3288939.1"/>
    </source>
</evidence>
<dbReference type="EMBL" id="JARJBC010000003">
    <property type="protein sequence ID" value="MDF3288939.1"/>
    <property type="molecule type" value="Genomic_DNA"/>
</dbReference>
<organism evidence="1 2">
    <name type="scientific">Streptomyces silvisoli</name>
    <dbReference type="NCBI Taxonomy" id="3034235"/>
    <lineage>
        <taxon>Bacteria</taxon>
        <taxon>Bacillati</taxon>
        <taxon>Actinomycetota</taxon>
        <taxon>Actinomycetes</taxon>
        <taxon>Kitasatosporales</taxon>
        <taxon>Streptomycetaceae</taxon>
        <taxon>Streptomyces</taxon>
    </lineage>
</organism>
<dbReference type="RefSeq" id="WP_269854960.1">
    <property type="nucleotide sequence ID" value="NZ_JARJBC010000003.1"/>
</dbReference>
<dbReference type="Proteomes" id="UP001216579">
    <property type="component" value="Unassembled WGS sequence"/>
</dbReference>